<organism evidence="2 3">
    <name type="scientific">Rhynchophorus ferrugineus</name>
    <name type="common">Red palm weevil</name>
    <name type="synonym">Curculio ferrugineus</name>
    <dbReference type="NCBI Taxonomy" id="354439"/>
    <lineage>
        <taxon>Eukaryota</taxon>
        <taxon>Metazoa</taxon>
        <taxon>Ecdysozoa</taxon>
        <taxon>Arthropoda</taxon>
        <taxon>Hexapoda</taxon>
        <taxon>Insecta</taxon>
        <taxon>Pterygota</taxon>
        <taxon>Neoptera</taxon>
        <taxon>Endopterygota</taxon>
        <taxon>Coleoptera</taxon>
        <taxon>Polyphaga</taxon>
        <taxon>Cucujiformia</taxon>
        <taxon>Curculionidae</taxon>
        <taxon>Dryophthorinae</taxon>
        <taxon>Rhynchophorus</taxon>
    </lineage>
</organism>
<dbReference type="EMBL" id="JAACXV010000244">
    <property type="protein sequence ID" value="KAF7281334.1"/>
    <property type="molecule type" value="Genomic_DNA"/>
</dbReference>
<comment type="caution">
    <text evidence="2">The sequence shown here is derived from an EMBL/GenBank/DDBJ whole genome shotgun (WGS) entry which is preliminary data.</text>
</comment>
<sequence length="150" mass="17111">MFSKIFLVINLFAYSFGVTVHTYPELRSGFVDDNNYRNNPAPLYAEFEPRRGLVNNYNDLPKHNAAYAVREPQPGPVDKPSHLFLPRPVSLYPVTLRPPNADRLNRNDFKSVPLPKSVVYIADDAPSLVDKVVYKKPVLFEIYDGHGYKS</sequence>
<proteinExistence type="predicted"/>
<evidence type="ECO:0000256" key="1">
    <source>
        <dbReference type="SAM" id="SignalP"/>
    </source>
</evidence>
<evidence type="ECO:0000313" key="2">
    <source>
        <dbReference type="EMBL" id="KAF7281334.1"/>
    </source>
</evidence>
<keyword evidence="1" id="KW-0732">Signal</keyword>
<name>A0A834IIA4_RHYFE</name>
<feature type="chain" id="PRO_5032895581" evidence="1">
    <location>
        <begin position="18"/>
        <end position="150"/>
    </location>
</feature>
<dbReference type="AlphaFoldDB" id="A0A834IIA4"/>
<accession>A0A834IIA4</accession>
<feature type="signal peptide" evidence="1">
    <location>
        <begin position="1"/>
        <end position="17"/>
    </location>
</feature>
<evidence type="ECO:0000313" key="3">
    <source>
        <dbReference type="Proteomes" id="UP000625711"/>
    </source>
</evidence>
<dbReference type="Proteomes" id="UP000625711">
    <property type="component" value="Unassembled WGS sequence"/>
</dbReference>
<reference evidence="2" key="1">
    <citation type="submission" date="2020-08" db="EMBL/GenBank/DDBJ databases">
        <title>Genome sequencing and assembly of the red palm weevil Rhynchophorus ferrugineus.</title>
        <authorList>
            <person name="Dias G.B."/>
            <person name="Bergman C.M."/>
            <person name="Manee M."/>
        </authorList>
    </citation>
    <scope>NUCLEOTIDE SEQUENCE</scope>
    <source>
        <strain evidence="2">AA-2017</strain>
        <tissue evidence="2">Whole larva</tissue>
    </source>
</reference>
<gene>
    <name evidence="2" type="ORF">GWI33_004822</name>
</gene>
<protein>
    <submittedName>
        <fullName evidence="2">Uncharacterized protein</fullName>
    </submittedName>
</protein>
<keyword evidence="3" id="KW-1185">Reference proteome</keyword>